<evidence type="ECO:0000256" key="1">
    <source>
        <dbReference type="ARBA" id="ARBA00005104"/>
    </source>
</evidence>
<dbReference type="PANTHER" id="PTHR38011">
    <property type="entry name" value="DIHYDROFOLATE REDUCTASE FAMILY PROTEIN (AFU_ORTHOLOGUE AFUA_8G06820)"/>
    <property type="match status" value="1"/>
</dbReference>
<dbReference type="OrthoDB" id="5243299at2"/>
<name>A0A371NS01_9MICO</name>
<proteinExistence type="predicted"/>
<dbReference type="EMBL" id="QUAB01000044">
    <property type="protein sequence ID" value="REJ04977.1"/>
    <property type="molecule type" value="Genomic_DNA"/>
</dbReference>
<keyword evidence="6" id="KW-1185">Reference proteome</keyword>
<feature type="domain" description="Bacterial bifunctional deaminase-reductase C-terminal" evidence="4">
    <location>
        <begin position="28"/>
        <end position="229"/>
    </location>
</feature>
<evidence type="ECO:0000256" key="3">
    <source>
        <dbReference type="ARBA" id="ARBA00023002"/>
    </source>
</evidence>
<dbReference type="SUPFAM" id="SSF53597">
    <property type="entry name" value="Dihydrofolate reductase-like"/>
    <property type="match status" value="1"/>
</dbReference>
<gene>
    <name evidence="5" type="ORF">DY023_12055</name>
</gene>
<evidence type="ECO:0000259" key="4">
    <source>
        <dbReference type="Pfam" id="PF01872"/>
    </source>
</evidence>
<accession>A0A371NS01</accession>
<evidence type="ECO:0000313" key="5">
    <source>
        <dbReference type="EMBL" id="REJ04977.1"/>
    </source>
</evidence>
<comment type="caution">
    <text evidence="5">The sequence shown here is derived from an EMBL/GenBank/DDBJ whole genome shotgun (WGS) entry which is preliminary data.</text>
</comment>
<evidence type="ECO:0000313" key="6">
    <source>
        <dbReference type="Proteomes" id="UP000262172"/>
    </source>
</evidence>
<organism evidence="5 6">
    <name type="scientific">Microbacterium bovistercoris</name>
    <dbReference type="NCBI Taxonomy" id="2293570"/>
    <lineage>
        <taxon>Bacteria</taxon>
        <taxon>Bacillati</taxon>
        <taxon>Actinomycetota</taxon>
        <taxon>Actinomycetes</taxon>
        <taxon>Micrococcales</taxon>
        <taxon>Microbacteriaceae</taxon>
        <taxon>Microbacterium</taxon>
    </lineage>
</organism>
<dbReference type="RefSeq" id="WP_116242581.1">
    <property type="nucleotide sequence ID" value="NZ_QUAB01000044.1"/>
</dbReference>
<comment type="pathway">
    <text evidence="1">Cofactor biosynthesis; riboflavin biosynthesis.</text>
</comment>
<protein>
    <submittedName>
        <fullName evidence="5">Pyrimidine reductase family protein</fullName>
    </submittedName>
</protein>
<evidence type="ECO:0000256" key="2">
    <source>
        <dbReference type="ARBA" id="ARBA00022857"/>
    </source>
</evidence>
<dbReference type="AlphaFoldDB" id="A0A371NS01"/>
<dbReference type="PANTHER" id="PTHR38011:SF7">
    <property type="entry name" value="2,5-DIAMINO-6-RIBOSYLAMINO-4(3H)-PYRIMIDINONE 5'-PHOSPHATE REDUCTASE"/>
    <property type="match status" value="1"/>
</dbReference>
<dbReference type="Pfam" id="PF01872">
    <property type="entry name" value="RibD_C"/>
    <property type="match status" value="1"/>
</dbReference>
<dbReference type="InterPro" id="IPR024072">
    <property type="entry name" value="DHFR-like_dom_sf"/>
</dbReference>
<keyword evidence="3" id="KW-0560">Oxidoreductase</keyword>
<dbReference type="Proteomes" id="UP000262172">
    <property type="component" value="Unassembled WGS sequence"/>
</dbReference>
<reference evidence="5 6" key="1">
    <citation type="submission" date="2018-08" db="EMBL/GenBank/DDBJ databases">
        <title>Isolation, diversity and antifungal activity of Actinobacteria from cow dung.</title>
        <authorList>
            <person name="Ling L."/>
        </authorList>
    </citation>
    <scope>NUCLEOTIDE SEQUENCE [LARGE SCALE GENOMIC DNA]</scope>
    <source>
        <strain evidence="5 6">NEAU-LLE</strain>
    </source>
</reference>
<dbReference type="InterPro" id="IPR002734">
    <property type="entry name" value="RibDG_C"/>
</dbReference>
<dbReference type="GO" id="GO:0008703">
    <property type="term" value="F:5-amino-6-(5-phosphoribosylamino)uracil reductase activity"/>
    <property type="evidence" value="ECO:0007669"/>
    <property type="project" value="InterPro"/>
</dbReference>
<sequence>MDLLWPDAAVDLDDEALLALTRMPEGRPWLRMNFISSIDGAATREGRSGGLGDAADRRLFDLLRRPADAVLLGAGTARDEGYGAMRLDAASVAWREERGMPPHPVFVLISRSLRLDPASPIFADAPVRPIVCTVAGAQPGELADVADVIVCGEGDVDPLRVRAELAARGLRRVHGEGGPHVFGSFLSAGAVDALHLTLAPSLEAGAAGRITAGAPASPTGMRLASVLRAADELFLHYVRG</sequence>
<dbReference type="Gene3D" id="3.40.430.10">
    <property type="entry name" value="Dihydrofolate Reductase, subunit A"/>
    <property type="match status" value="1"/>
</dbReference>
<dbReference type="InterPro" id="IPR050765">
    <property type="entry name" value="Riboflavin_Biosynth_HTPR"/>
</dbReference>
<keyword evidence="2" id="KW-0521">NADP</keyword>
<dbReference type="GO" id="GO:0009231">
    <property type="term" value="P:riboflavin biosynthetic process"/>
    <property type="evidence" value="ECO:0007669"/>
    <property type="project" value="InterPro"/>
</dbReference>